<evidence type="ECO:0000256" key="1">
    <source>
        <dbReference type="SAM" id="MobiDB-lite"/>
    </source>
</evidence>
<evidence type="ECO:0000313" key="4">
    <source>
        <dbReference type="EnsemblProtists" id="EKX38236"/>
    </source>
</evidence>
<feature type="region of interest" description="Disordered" evidence="1">
    <location>
        <begin position="356"/>
        <end position="375"/>
    </location>
</feature>
<dbReference type="EnsemblProtists" id="EKX38236">
    <property type="protein sequence ID" value="EKX38236"/>
    <property type="gene ID" value="GUITHDRAFT_144353"/>
</dbReference>
<feature type="region of interest" description="Disordered" evidence="1">
    <location>
        <begin position="536"/>
        <end position="603"/>
    </location>
</feature>
<protein>
    <submittedName>
        <fullName evidence="3 4">Uncharacterized protein</fullName>
    </submittedName>
</protein>
<dbReference type="AlphaFoldDB" id="L1IPM0"/>
<dbReference type="Proteomes" id="UP000011087">
    <property type="component" value="Unassembled WGS sequence"/>
</dbReference>
<dbReference type="GeneID" id="17295035"/>
<feature type="compositionally biased region" description="Basic residues" evidence="1">
    <location>
        <begin position="563"/>
        <end position="575"/>
    </location>
</feature>
<accession>L1IPM0</accession>
<feature type="compositionally biased region" description="Basic and acidic residues" evidence="1">
    <location>
        <begin position="223"/>
        <end position="233"/>
    </location>
</feature>
<reference evidence="3 5" key="1">
    <citation type="journal article" date="2012" name="Nature">
        <title>Algal genomes reveal evolutionary mosaicism and the fate of nucleomorphs.</title>
        <authorList>
            <consortium name="DOE Joint Genome Institute"/>
            <person name="Curtis B.A."/>
            <person name="Tanifuji G."/>
            <person name="Burki F."/>
            <person name="Gruber A."/>
            <person name="Irimia M."/>
            <person name="Maruyama S."/>
            <person name="Arias M.C."/>
            <person name="Ball S.G."/>
            <person name="Gile G.H."/>
            <person name="Hirakawa Y."/>
            <person name="Hopkins J.F."/>
            <person name="Kuo A."/>
            <person name="Rensing S.A."/>
            <person name="Schmutz J."/>
            <person name="Symeonidi A."/>
            <person name="Elias M."/>
            <person name="Eveleigh R.J."/>
            <person name="Herman E.K."/>
            <person name="Klute M.J."/>
            <person name="Nakayama T."/>
            <person name="Obornik M."/>
            <person name="Reyes-Prieto A."/>
            <person name="Armbrust E.V."/>
            <person name="Aves S.J."/>
            <person name="Beiko R.G."/>
            <person name="Coutinho P."/>
            <person name="Dacks J.B."/>
            <person name="Durnford D.G."/>
            <person name="Fast N.M."/>
            <person name="Green B.R."/>
            <person name="Grisdale C.J."/>
            <person name="Hempel F."/>
            <person name="Henrissat B."/>
            <person name="Hoppner M.P."/>
            <person name="Ishida K."/>
            <person name="Kim E."/>
            <person name="Koreny L."/>
            <person name="Kroth P.G."/>
            <person name="Liu Y."/>
            <person name="Malik S.B."/>
            <person name="Maier U.G."/>
            <person name="McRose D."/>
            <person name="Mock T."/>
            <person name="Neilson J.A."/>
            <person name="Onodera N.T."/>
            <person name="Poole A.M."/>
            <person name="Pritham E.J."/>
            <person name="Richards T.A."/>
            <person name="Rocap G."/>
            <person name="Roy S.W."/>
            <person name="Sarai C."/>
            <person name="Schaack S."/>
            <person name="Shirato S."/>
            <person name="Slamovits C.H."/>
            <person name="Spencer D.F."/>
            <person name="Suzuki S."/>
            <person name="Worden A.Z."/>
            <person name="Zauner S."/>
            <person name="Barry K."/>
            <person name="Bell C."/>
            <person name="Bharti A.K."/>
            <person name="Crow J.A."/>
            <person name="Grimwood J."/>
            <person name="Kramer R."/>
            <person name="Lindquist E."/>
            <person name="Lucas S."/>
            <person name="Salamov A."/>
            <person name="McFadden G.I."/>
            <person name="Lane C.E."/>
            <person name="Keeling P.J."/>
            <person name="Gray M.W."/>
            <person name="Grigoriev I.V."/>
            <person name="Archibald J.M."/>
        </authorList>
    </citation>
    <scope>NUCLEOTIDE SEQUENCE</scope>
    <source>
        <strain evidence="3 5">CCMP2712</strain>
    </source>
</reference>
<sequence>MTRKSLQFLATISLFGLLVSVDAMRTERGRNRSSFEEMFGVDLPLTMTDRKMMWQVATVFNRSYARYFNLSAQNLSSFYVGPNSQDLDDDDASEDDPEFVERLNEMNEVLENTEENDIDQMYEELMDERLSSPEVFSWSSANEPVEGAQGPLFTNQQIFHRNGELKDFLNPDAEEESSEVKVRELNLFKFKELLRRRKPVSHSDHLKILKEAAPSNRFHPKRSLAEGKAADRTEERVEEEQQEHVQEQAFDPTPLAGKAFGQIDVDDEEIKEPPDHALFPRPTYPQAFDDSPAMSAFQRLIAPPKNRAYDLMEETAQEREQRIVDGLIEREQMRLEMKRQEENEMRAIENVQVQGALEFQDEKTPWDEEESEDGMRLAGDLKKDDARLIEQYQEGSWTFPQEMTLYKEEEAPIPADLREAQEEREQLLQRERIENGTRAIQDALTMEELAPFAINVDNSNEEALEMRAHGLPTSFASARWLKQLPKKEEEKKTEESDSNLDRYKKKLLPFQMRQIIGQPQTSRVRQWEEHKERIAWQQLPTGASGELQLQPSGGEKALTQRPARGRKKNLRKTNRSSRERKNVDPFPTAGRGAGAVGDRGMTF</sequence>
<dbReference type="KEGG" id="gtt:GUITHDRAFT_144353"/>
<reference evidence="5" key="2">
    <citation type="submission" date="2012-11" db="EMBL/GenBank/DDBJ databases">
        <authorList>
            <person name="Kuo A."/>
            <person name="Curtis B.A."/>
            <person name="Tanifuji G."/>
            <person name="Burki F."/>
            <person name="Gruber A."/>
            <person name="Irimia M."/>
            <person name="Maruyama S."/>
            <person name="Arias M.C."/>
            <person name="Ball S.G."/>
            <person name="Gile G.H."/>
            <person name="Hirakawa Y."/>
            <person name="Hopkins J.F."/>
            <person name="Rensing S.A."/>
            <person name="Schmutz J."/>
            <person name="Symeonidi A."/>
            <person name="Elias M."/>
            <person name="Eveleigh R.J."/>
            <person name="Herman E.K."/>
            <person name="Klute M.J."/>
            <person name="Nakayama T."/>
            <person name="Obornik M."/>
            <person name="Reyes-Prieto A."/>
            <person name="Armbrust E.V."/>
            <person name="Aves S.J."/>
            <person name="Beiko R.G."/>
            <person name="Coutinho P."/>
            <person name="Dacks J.B."/>
            <person name="Durnford D.G."/>
            <person name="Fast N.M."/>
            <person name="Green B.R."/>
            <person name="Grisdale C."/>
            <person name="Hempe F."/>
            <person name="Henrissat B."/>
            <person name="Hoppner M.P."/>
            <person name="Ishida K.-I."/>
            <person name="Kim E."/>
            <person name="Koreny L."/>
            <person name="Kroth P.G."/>
            <person name="Liu Y."/>
            <person name="Malik S.-B."/>
            <person name="Maier U.G."/>
            <person name="McRose D."/>
            <person name="Mock T."/>
            <person name="Neilson J.A."/>
            <person name="Onodera N.T."/>
            <person name="Poole A.M."/>
            <person name="Pritham E.J."/>
            <person name="Richards T.A."/>
            <person name="Rocap G."/>
            <person name="Roy S.W."/>
            <person name="Sarai C."/>
            <person name="Schaack S."/>
            <person name="Shirato S."/>
            <person name="Slamovits C.H."/>
            <person name="Spencer D.F."/>
            <person name="Suzuki S."/>
            <person name="Worden A.Z."/>
            <person name="Zauner S."/>
            <person name="Barry K."/>
            <person name="Bell C."/>
            <person name="Bharti A.K."/>
            <person name="Crow J.A."/>
            <person name="Grimwood J."/>
            <person name="Kramer R."/>
            <person name="Lindquist E."/>
            <person name="Lucas S."/>
            <person name="Salamov A."/>
            <person name="McFadden G.I."/>
            <person name="Lane C.E."/>
            <person name="Keeling P.J."/>
            <person name="Gray M.W."/>
            <person name="Grigoriev I.V."/>
            <person name="Archibald J.M."/>
        </authorList>
    </citation>
    <scope>NUCLEOTIDE SEQUENCE</scope>
    <source>
        <strain evidence="5">CCMP2712</strain>
    </source>
</reference>
<reference evidence="4" key="3">
    <citation type="submission" date="2016-03" db="UniProtKB">
        <authorList>
            <consortium name="EnsemblProtists"/>
        </authorList>
    </citation>
    <scope>IDENTIFICATION</scope>
</reference>
<keyword evidence="2" id="KW-0732">Signal</keyword>
<gene>
    <name evidence="3" type="ORF">GUITHDRAFT_144353</name>
</gene>
<keyword evidence="5" id="KW-1185">Reference proteome</keyword>
<dbReference type="EMBL" id="JH993050">
    <property type="protein sequence ID" value="EKX38236.1"/>
    <property type="molecule type" value="Genomic_DNA"/>
</dbReference>
<dbReference type="PaxDb" id="55529-EKX38236"/>
<feature type="signal peptide" evidence="2">
    <location>
        <begin position="1"/>
        <end position="23"/>
    </location>
</feature>
<organism evidence="3">
    <name type="scientific">Guillardia theta (strain CCMP2712)</name>
    <name type="common">Cryptophyte</name>
    <dbReference type="NCBI Taxonomy" id="905079"/>
    <lineage>
        <taxon>Eukaryota</taxon>
        <taxon>Cryptophyceae</taxon>
        <taxon>Pyrenomonadales</taxon>
        <taxon>Geminigeraceae</taxon>
        <taxon>Guillardia</taxon>
    </lineage>
</organism>
<dbReference type="HOGENOM" id="CLU_453050_0_0_1"/>
<name>L1IPM0_GUITC</name>
<evidence type="ECO:0000313" key="3">
    <source>
        <dbReference type="EMBL" id="EKX38236.1"/>
    </source>
</evidence>
<feature type="chain" id="PRO_5008770325" evidence="2">
    <location>
        <begin position="24"/>
        <end position="603"/>
    </location>
</feature>
<evidence type="ECO:0000313" key="5">
    <source>
        <dbReference type="Proteomes" id="UP000011087"/>
    </source>
</evidence>
<feature type="region of interest" description="Disordered" evidence="1">
    <location>
        <begin position="211"/>
        <end position="233"/>
    </location>
</feature>
<evidence type="ECO:0000256" key="2">
    <source>
        <dbReference type="SAM" id="SignalP"/>
    </source>
</evidence>
<proteinExistence type="predicted"/>
<dbReference type="RefSeq" id="XP_005825216.1">
    <property type="nucleotide sequence ID" value="XM_005825159.1"/>
</dbReference>